<evidence type="ECO:0000313" key="2">
    <source>
        <dbReference type="EMBL" id="QDA59579.1"/>
    </source>
</evidence>
<organism evidence="2 3">
    <name type="scientific">Hymenobacter jejuensis</name>
    <dbReference type="NCBI Taxonomy" id="2502781"/>
    <lineage>
        <taxon>Bacteria</taxon>
        <taxon>Pseudomonadati</taxon>
        <taxon>Bacteroidota</taxon>
        <taxon>Cytophagia</taxon>
        <taxon>Cytophagales</taxon>
        <taxon>Hymenobacteraceae</taxon>
        <taxon>Hymenobacter</taxon>
    </lineage>
</organism>
<feature type="region of interest" description="Disordered" evidence="1">
    <location>
        <begin position="234"/>
        <end position="257"/>
    </location>
</feature>
<dbReference type="RefSeq" id="WP_139514760.1">
    <property type="nucleotide sequence ID" value="NZ_CP040896.1"/>
</dbReference>
<name>A0A5B7ZXQ8_9BACT</name>
<sequence>MSVALLEKVKSYLAGDAVRLASTALGEDEASVAKAFNKAIPLVMKAFQDLSNRPGGTDILRNMTRDAHAAGLVSNVEQVIAPTGVWHERGKELMRSMLDEEYTGQVEAIAQGCALPASAVENLLSIAAPITLGAMGQQAAEQRLDAIGLGKLLRSQRLTDAATPVSMSSGAPWTIISASGDLGADNQHGKSNPLAGFDPQKFLLRGRNTRSVWLALVAIAVAIGGYLLGHNSSSAAPDSSLSATPATSVSDAQMPPSVAAQNRYDKLASDYVYKELPAEEAAGSDPALSASSTNSPSTTAPNPERAAIPKLSSETNTNTAVSSSAKRRTTRTPVRRTKKAAGFLRSVGSRINRLFRGSKTQRKQRYKTKRSNAAVCPCTHPVK</sequence>
<reference evidence="2 3" key="1">
    <citation type="submission" date="2019-06" db="EMBL/GenBank/DDBJ databases">
        <authorList>
            <person name="Srinivasan S."/>
        </authorList>
    </citation>
    <scope>NUCLEOTIDE SEQUENCE [LARGE SCALE GENOMIC DNA]</scope>
    <source>
        <strain evidence="2 3">17J68-5</strain>
    </source>
</reference>
<keyword evidence="3" id="KW-1185">Reference proteome</keyword>
<evidence type="ECO:0000313" key="3">
    <source>
        <dbReference type="Proteomes" id="UP000305398"/>
    </source>
</evidence>
<dbReference type="InterPro" id="IPR009282">
    <property type="entry name" value="DUF937"/>
</dbReference>
<feature type="compositionally biased region" description="Low complexity" evidence="1">
    <location>
        <begin position="234"/>
        <end position="248"/>
    </location>
</feature>
<proteinExistence type="predicted"/>
<gene>
    <name evidence="2" type="ORF">FHG12_05415</name>
</gene>
<dbReference type="OrthoDB" id="9782229at2"/>
<feature type="region of interest" description="Disordered" evidence="1">
    <location>
        <begin position="282"/>
        <end position="342"/>
    </location>
</feature>
<feature type="compositionally biased region" description="Polar residues" evidence="1">
    <location>
        <begin position="312"/>
        <end position="324"/>
    </location>
</feature>
<dbReference type="AlphaFoldDB" id="A0A5B7ZXQ8"/>
<dbReference type="Pfam" id="PF06078">
    <property type="entry name" value="DUF937"/>
    <property type="match status" value="1"/>
</dbReference>
<dbReference type="KEGG" id="hyj:FHG12_05415"/>
<feature type="compositionally biased region" description="Basic residues" evidence="1">
    <location>
        <begin position="325"/>
        <end position="339"/>
    </location>
</feature>
<protein>
    <submittedName>
        <fullName evidence="2">DUF937 domain-containing protein</fullName>
    </submittedName>
</protein>
<accession>A0A5B7ZXQ8</accession>
<feature type="compositionally biased region" description="Low complexity" evidence="1">
    <location>
        <begin position="289"/>
        <end position="303"/>
    </location>
</feature>
<dbReference type="Proteomes" id="UP000305398">
    <property type="component" value="Chromosome"/>
</dbReference>
<evidence type="ECO:0000256" key="1">
    <source>
        <dbReference type="SAM" id="MobiDB-lite"/>
    </source>
</evidence>
<dbReference type="EMBL" id="CP040896">
    <property type="protein sequence ID" value="QDA59579.1"/>
    <property type="molecule type" value="Genomic_DNA"/>
</dbReference>